<comment type="caution">
    <text evidence="1">The sequence shown here is derived from an EMBL/GenBank/DDBJ whole genome shotgun (WGS) entry which is preliminary data.</text>
</comment>
<dbReference type="AlphaFoldDB" id="M5RT46"/>
<dbReference type="RefSeq" id="WP_008700719.1">
    <property type="nucleotide sequence ID" value="NZ_ANOG01000648.1"/>
</dbReference>
<dbReference type="OrthoDB" id="244068at2"/>
<dbReference type="EMBL" id="ANOG01000648">
    <property type="protein sequence ID" value="EMI18562.1"/>
    <property type="molecule type" value="Genomic_DNA"/>
</dbReference>
<sequence>MSATEISDLLPVAAETKNPHPYQVFGLTGGEQDSQVIVVAIKKTIQKLQNAKADADPVVWKRAAKWVQQSRDILLDPAKKRRWMLVLA</sequence>
<organism evidence="1 2">
    <name type="scientific">Rhodopirellula maiorica SM1</name>
    <dbReference type="NCBI Taxonomy" id="1265738"/>
    <lineage>
        <taxon>Bacteria</taxon>
        <taxon>Pseudomonadati</taxon>
        <taxon>Planctomycetota</taxon>
        <taxon>Planctomycetia</taxon>
        <taxon>Pirellulales</taxon>
        <taxon>Pirellulaceae</taxon>
        <taxon>Novipirellula</taxon>
    </lineage>
</organism>
<name>M5RT46_9BACT</name>
<dbReference type="Proteomes" id="UP000011991">
    <property type="component" value="Unassembled WGS sequence"/>
</dbReference>
<gene>
    <name evidence="1" type="ORF">RMSM_04510</name>
</gene>
<reference evidence="1 2" key="1">
    <citation type="journal article" date="2013" name="Mar. Genomics">
        <title>Expression of sulfatases in Rhodopirellula baltica and the diversity of sulfatases in the genus Rhodopirellula.</title>
        <authorList>
            <person name="Wegner C.E."/>
            <person name="Richter-Heitmann T."/>
            <person name="Klindworth A."/>
            <person name="Klockow C."/>
            <person name="Richter M."/>
            <person name="Achstetter T."/>
            <person name="Glockner F.O."/>
            <person name="Harder J."/>
        </authorList>
    </citation>
    <scope>NUCLEOTIDE SEQUENCE [LARGE SCALE GENOMIC DNA]</scope>
    <source>
        <strain evidence="1 2">SM1</strain>
    </source>
</reference>
<dbReference type="PATRIC" id="fig|1265738.3.peg.4528"/>
<keyword evidence="2" id="KW-1185">Reference proteome</keyword>
<evidence type="ECO:0000313" key="2">
    <source>
        <dbReference type="Proteomes" id="UP000011991"/>
    </source>
</evidence>
<evidence type="ECO:0000313" key="1">
    <source>
        <dbReference type="EMBL" id="EMI18562.1"/>
    </source>
</evidence>
<accession>M5RT46</accession>
<protein>
    <submittedName>
        <fullName evidence="1">Uncharacterized protein</fullName>
    </submittedName>
</protein>
<proteinExistence type="predicted"/>